<feature type="coiled-coil region" evidence="1">
    <location>
        <begin position="73"/>
        <end position="111"/>
    </location>
</feature>
<dbReference type="EMBL" id="LAZR01050111">
    <property type="protein sequence ID" value="KKK88090.1"/>
    <property type="molecule type" value="Genomic_DNA"/>
</dbReference>
<dbReference type="InterPro" id="IPR024930">
    <property type="entry name" value="Skp_dom_sf"/>
</dbReference>
<dbReference type="SMART" id="SM00935">
    <property type="entry name" value="OmpH"/>
    <property type="match status" value="1"/>
</dbReference>
<name>A0A0F8ZPZ7_9ZZZZ</name>
<organism evidence="2">
    <name type="scientific">marine sediment metagenome</name>
    <dbReference type="NCBI Taxonomy" id="412755"/>
    <lineage>
        <taxon>unclassified sequences</taxon>
        <taxon>metagenomes</taxon>
        <taxon>ecological metagenomes</taxon>
    </lineage>
</organism>
<keyword evidence="1" id="KW-0175">Coiled coil</keyword>
<dbReference type="InterPro" id="IPR005632">
    <property type="entry name" value="Chaperone_Skp"/>
</dbReference>
<dbReference type="AlphaFoldDB" id="A0A0F8ZPZ7"/>
<proteinExistence type="predicted"/>
<dbReference type="Gene3D" id="3.30.910.20">
    <property type="entry name" value="Skp domain"/>
    <property type="match status" value="1"/>
</dbReference>
<evidence type="ECO:0000256" key="1">
    <source>
        <dbReference type="SAM" id="Coils"/>
    </source>
</evidence>
<dbReference type="GO" id="GO:0051082">
    <property type="term" value="F:unfolded protein binding"/>
    <property type="evidence" value="ECO:0007669"/>
    <property type="project" value="InterPro"/>
</dbReference>
<sequence length="208" mass="23070">KNKALRLLCGPRSKQMQRAFIPFVMMLAGVTPGHAQQTPEAALQMGEASTPQGVISPVLTIDSERLFRESAFGERVTREIETQSEQLANENREIEAALEAEERELTEKRAQMSPSAFRVLADAFDEKVQRTRAEQASKNRVLSETLELERDRFLSAAGPVLEQLMRNSDAAVILERRRVFVSSSAIEVTDQAISLLDETIGSGLPEAD</sequence>
<protein>
    <recommendedName>
        <fullName evidence="3">OmpH family outer membrane protein</fullName>
    </recommendedName>
</protein>
<reference evidence="2" key="1">
    <citation type="journal article" date="2015" name="Nature">
        <title>Complex archaea that bridge the gap between prokaryotes and eukaryotes.</title>
        <authorList>
            <person name="Spang A."/>
            <person name="Saw J.H."/>
            <person name="Jorgensen S.L."/>
            <person name="Zaremba-Niedzwiedzka K."/>
            <person name="Martijn J."/>
            <person name="Lind A.E."/>
            <person name="van Eijk R."/>
            <person name="Schleper C."/>
            <person name="Guy L."/>
            <person name="Ettema T.J."/>
        </authorList>
    </citation>
    <scope>NUCLEOTIDE SEQUENCE</scope>
</reference>
<evidence type="ECO:0000313" key="2">
    <source>
        <dbReference type="EMBL" id="KKK88090.1"/>
    </source>
</evidence>
<accession>A0A0F8ZPZ7</accession>
<comment type="caution">
    <text evidence="2">The sequence shown here is derived from an EMBL/GenBank/DDBJ whole genome shotgun (WGS) entry which is preliminary data.</text>
</comment>
<dbReference type="SUPFAM" id="SSF111384">
    <property type="entry name" value="OmpH-like"/>
    <property type="match status" value="1"/>
</dbReference>
<dbReference type="Pfam" id="PF03938">
    <property type="entry name" value="OmpH"/>
    <property type="match status" value="1"/>
</dbReference>
<feature type="non-terminal residue" evidence="2">
    <location>
        <position position="1"/>
    </location>
</feature>
<evidence type="ECO:0008006" key="3">
    <source>
        <dbReference type="Google" id="ProtNLM"/>
    </source>
</evidence>
<gene>
    <name evidence="2" type="ORF">LCGC14_2746690</name>
</gene>